<comment type="caution">
    <text evidence="2">The sequence shown here is derived from an EMBL/GenBank/DDBJ whole genome shotgun (WGS) entry which is preliminary data.</text>
</comment>
<dbReference type="InterPro" id="IPR016181">
    <property type="entry name" value="Acyl_CoA_acyltransferase"/>
</dbReference>
<dbReference type="PANTHER" id="PTHR37817:SF1">
    <property type="entry name" value="N-ACETYLTRANSFERASE EIS"/>
    <property type="match status" value="1"/>
</dbReference>
<dbReference type="PROSITE" id="PS51186">
    <property type="entry name" value="GNAT"/>
    <property type="match status" value="1"/>
</dbReference>
<dbReference type="InterPro" id="IPR036527">
    <property type="entry name" value="SCP2_sterol-bd_dom_sf"/>
</dbReference>
<dbReference type="Pfam" id="PF13527">
    <property type="entry name" value="Acetyltransf_9"/>
    <property type="match status" value="1"/>
</dbReference>
<proteinExistence type="predicted"/>
<dbReference type="Proteomes" id="UP001291309">
    <property type="component" value="Unassembled WGS sequence"/>
</dbReference>
<dbReference type="EMBL" id="JAXIVS010000006">
    <property type="protein sequence ID" value="MDY7228376.1"/>
    <property type="molecule type" value="Genomic_DNA"/>
</dbReference>
<dbReference type="SUPFAM" id="SSF55729">
    <property type="entry name" value="Acyl-CoA N-acyltransferases (Nat)"/>
    <property type="match status" value="1"/>
</dbReference>
<dbReference type="CDD" id="cd04301">
    <property type="entry name" value="NAT_SF"/>
    <property type="match status" value="1"/>
</dbReference>
<evidence type="ECO:0000313" key="3">
    <source>
        <dbReference type="Proteomes" id="UP001291309"/>
    </source>
</evidence>
<dbReference type="Gene3D" id="3.40.630.30">
    <property type="match status" value="2"/>
</dbReference>
<dbReference type="Pfam" id="PF17668">
    <property type="entry name" value="Acetyltransf_17"/>
    <property type="match status" value="1"/>
</dbReference>
<dbReference type="Pfam" id="PF13530">
    <property type="entry name" value="SCP2_2"/>
    <property type="match status" value="1"/>
</dbReference>
<feature type="domain" description="N-acetyltransferase" evidence="1">
    <location>
        <begin position="6"/>
        <end position="153"/>
    </location>
</feature>
<dbReference type="InterPro" id="IPR025559">
    <property type="entry name" value="Eis_dom"/>
</dbReference>
<reference evidence="2 3" key="1">
    <citation type="submission" date="2023-12" db="EMBL/GenBank/DDBJ databases">
        <title>the genome sequence of Hyalangium sp. s54d21.</title>
        <authorList>
            <person name="Zhang X."/>
        </authorList>
    </citation>
    <scope>NUCLEOTIDE SEQUENCE [LARGE SCALE GENOMIC DNA]</scope>
    <source>
        <strain evidence="3">s54d21</strain>
    </source>
</reference>
<dbReference type="InterPro" id="IPR051554">
    <property type="entry name" value="Acetyltransferase_Eis"/>
</dbReference>
<dbReference type="PANTHER" id="PTHR37817">
    <property type="entry name" value="N-ACETYLTRANSFERASE EIS"/>
    <property type="match status" value="1"/>
</dbReference>
<keyword evidence="2" id="KW-0808">Transferase</keyword>
<dbReference type="InterPro" id="IPR000182">
    <property type="entry name" value="GNAT_dom"/>
</dbReference>
<dbReference type="InterPro" id="IPR041380">
    <property type="entry name" value="Acetyltransf_17"/>
</dbReference>
<dbReference type="GO" id="GO:0016746">
    <property type="term" value="F:acyltransferase activity"/>
    <property type="evidence" value="ECO:0007669"/>
    <property type="project" value="UniProtKB-KW"/>
</dbReference>
<dbReference type="RefSeq" id="WP_321547105.1">
    <property type="nucleotide sequence ID" value="NZ_JAXIVS010000006.1"/>
</dbReference>
<gene>
    <name evidence="2" type="ORF">SYV04_18285</name>
</gene>
<name>A0ABU5H556_9BACT</name>
<sequence>METGKSEFGPPAAEEMSVVADILSQSFATSAQESAAALEKSGPANLRVLREAGEVVGTAFPIPMGQWYGGRRVAMAGVGGVGVAPSARGRGTATRLMQQVLQELRGKGFPLSVLYPSTQALYRRVGYEQAGSRFELRVQVQGLDFTERTLSLRPVKASDQAALQEVYRRHASSRPGYLDRGPYSWERMSNPRGETAHGFLVEGASGVEGYVYVVRRRQQGFMQELFLTDFVALTPAAARRLLSFLGDHRSLATEVAWTGSSADPLLFLLREQRYQAKLLFHWMLRVLDVPAALEARGYPAGLSGALHLEVEDELFPENRGRFLLEVEGGQGRVRRGGEGRVKLDIRTLAPLYTGFLSPEALRLAGALMTDDASMPVAAAMFSGAPPSMADMF</sequence>
<keyword evidence="3" id="KW-1185">Reference proteome</keyword>
<protein>
    <submittedName>
        <fullName evidence="2">GNAT family N-acetyltransferase</fullName>
        <ecNumber evidence="2">2.3.1.-</ecNumber>
    </submittedName>
</protein>
<accession>A0ABU5H556</accession>
<evidence type="ECO:0000259" key="1">
    <source>
        <dbReference type="PROSITE" id="PS51186"/>
    </source>
</evidence>
<dbReference type="Gene3D" id="3.30.1050.10">
    <property type="entry name" value="SCP2 sterol-binding domain"/>
    <property type="match status" value="1"/>
</dbReference>
<evidence type="ECO:0000313" key="2">
    <source>
        <dbReference type="EMBL" id="MDY7228376.1"/>
    </source>
</evidence>
<dbReference type="EC" id="2.3.1.-" evidence="2"/>
<organism evidence="2 3">
    <name type="scientific">Hyalangium rubrum</name>
    <dbReference type="NCBI Taxonomy" id="3103134"/>
    <lineage>
        <taxon>Bacteria</taxon>
        <taxon>Pseudomonadati</taxon>
        <taxon>Myxococcota</taxon>
        <taxon>Myxococcia</taxon>
        <taxon>Myxococcales</taxon>
        <taxon>Cystobacterineae</taxon>
        <taxon>Archangiaceae</taxon>
        <taxon>Hyalangium</taxon>
    </lineage>
</organism>
<keyword evidence="2" id="KW-0012">Acyltransferase</keyword>
<dbReference type="SUPFAM" id="SSF55718">
    <property type="entry name" value="SCP-like"/>
    <property type="match status" value="1"/>
</dbReference>